<evidence type="ECO:0000256" key="3">
    <source>
        <dbReference type="ARBA" id="ARBA00022723"/>
    </source>
</evidence>
<evidence type="ECO:0000256" key="7">
    <source>
        <dbReference type="RuleBase" id="RU000414"/>
    </source>
</evidence>
<evidence type="ECO:0000313" key="10">
    <source>
        <dbReference type="EMBL" id="HIX44716.1"/>
    </source>
</evidence>
<evidence type="ECO:0000313" key="11">
    <source>
        <dbReference type="Proteomes" id="UP000824246"/>
    </source>
</evidence>
<evidence type="ECO:0000256" key="6">
    <source>
        <dbReference type="PIRSR" id="PIRSR000349-1"/>
    </source>
</evidence>
<dbReference type="SUPFAM" id="SSF54719">
    <property type="entry name" value="Fe,Mn superoxide dismutase (SOD), C-terminal domain"/>
    <property type="match status" value="1"/>
</dbReference>
<comment type="function">
    <text evidence="7">Destroys radicals which are normally produced within the cells and which are toxic to biological systems.</text>
</comment>
<dbReference type="Gene3D" id="3.55.40.20">
    <property type="entry name" value="Iron/manganese superoxide dismutase, C-terminal domain"/>
    <property type="match status" value="1"/>
</dbReference>
<dbReference type="Proteomes" id="UP000824246">
    <property type="component" value="Unassembled WGS sequence"/>
</dbReference>
<feature type="binding site" evidence="6">
    <location>
        <position position="28"/>
    </location>
    <ligand>
        <name>Mn(2+)</name>
        <dbReference type="ChEBI" id="CHEBI:29035"/>
    </ligand>
</feature>
<dbReference type="PANTHER" id="PTHR42769">
    <property type="entry name" value="SUPEROXIDE DISMUTASE"/>
    <property type="match status" value="1"/>
</dbReference>
<feature type="binding site" evidence="6">
    <location>
        <position position="158"/>
    </location>
    <ligand>
        <name>Mn(2+)</name>
        <dbReference type="ChEBI" id="CHEBI:29035"/>
    </ligand>
</feature>
<comment type="caution">
    <text evidence="10">The sequence shown here is derived from an EMBL/GenBank/DDBJ whole genome shotgun (WGS) entry which is preliminary data.</text>
</comment>
<evidence type="ECO:0000256" key="1">
    <source>
        <dbReference type="ARBA" id="ARBA00008714"/>
    </source>
</evidence>
<organism evidence="10 11">
    <name type="scientific">Candidatus Barnesiella excrementipullorum</name>
    <dbReference type="NCBI Taxonomy" id="2838479"/>
    <lineage>
        <taxon>Bacteria</taxon>
        <taxon>Pseudomonadati</taxon>
        <taxon>Bacteroidota</taxon>
        <taxon>Bacteroidia</taxon>
        <taxon>Bacteroidales</taxon>
        <taxon>Barnesiellaceae</taxon>
        <taxon>Barnesiella</taxon>
    </lineage>
</organism>
<feature type="binding site" evidence="6">
    <location>
        <position position="162"/>
    </location>
    <ligand>
        <name>Mn(2+)</name>
        <dbReference type="ChEBI" id="CHEBI:29035"/>
    </ligand>
</feature>
<dbReference type="PANTHER" id="PTHR42769:SF3">
    <property type="entry name" value="SUPEROXIDE DISMUTASE [FE] 2, CHLOROPLASTIC"/>
    <property type="match status" value="1"/>
</dbReference>
<dbReference type="Pfam" id="PF00081">
    <property type="entry name" value="Sod_Fe_N"/>
    <property type="match status" value="1"/>
</dbReference>
<dbReference type="Pfam" id="PF02777">
    <property type="entry name" value="Sod_Fe_C"/>
    <property type="match status" value="1"/>
</dbReference>
<dbReference type="FunFam" id="1.10.287.990:FF:000002">
    <property type="entry name" value="Superoxide dismutase"/>
    <property type="match status" value="1"/>
</dbReference>
<evidence type="ECO:0000256" key="2">
    <source>
        <dbReference type="ARBA" id="ARBA00012682"/>
    </source>
</evidence>
<evidence type="ECO:0000256" key="5">
    <source>
        <dbReference type="ARBA" id="ARBA00023004"/>
    </source>
</evidence>
<comment type="similarity">
    <text evidence="1 7">Belongs to the iron/manganese superoxide dismutase family.</text>
</comment>
<dbReference type="InterPro" id="IPR036314">
    <property type="entry name" value="SOD_C_sf"/>
</dbReference>
<dbReference type="FunFam" id="3.55.40.20:FF:000004">
    <property type="entry name" value="Superoxide dismutase [Fe]"/>
    <property type="match status" value="1"/>
</dbReference>
<dbReference type="InterPro" id="IPR019831">
    <property type="entry name" value="Mn/Fe_SOD_N"/>
</dbReference>
<dbReference type="EC" id="1.15.1.1" evidence="2 7"/>
<feature type="domain" description="Manganese/iron superoxide dismutase N-terminal" evidence="8">
    <location>
        <begin position="3"/>
        <end position="82"/>
    </location>
</feature>
<evidence type="ECO:0000259" key="9">
    <source>
        <dbReference type="Pfam" id="PF02777"/>
    </source>
</evidence>
<evidence type="ECO:0000259" key="8">
    <source>
        <dbReference type="Pfam" id="PF00081"/>
    </source>
</evidence>
<protein>
    <recommendedName>
        <fullName evidence="2 7">Superoxide dismutase</fullName>
        <ecNumber evidence="2 7">1.15.1.1</ecNumber>
    </recommendedName>
</protein>
<dbReference type="InterPro" id="IPR001189">
    <property type="entry name" value="Mn/Fe_SOD"/>
</dbReference>
<reference evidence="10" key="2">
    <citation type="submission" date="2021-04" db="EMBL/GenBank/DDBJ databases">
        <authorList>
            <person name="Gilroy R."/>
        </authorList>
    </citation>
    <scope>NUCLEOTIDE SEQUENCE</scope>
    <source>
        <strain evidence="10">ChiHjej12B11-16260</strain>
    </source>
</reference>
<dbReference type="EMBL" id="DXFB01000017">
    <property type="protein sequence ID" value="HIX44716.1"/>
    <property type="molecule type" value="Genomic_DNA"/>
</dbReference>
<gene>
    <name evidence="10" type="ORF">H9982_00675</name>
</gene>
<dbReference type="PRINTS" id="PR01703">
    <property type="entry name" value="MNSODISMTASE"/>
</dbReference>
<keyword evidence="3 6" id="KW-0479">Metal-binding</keyword>
<dbReference type="PIRSF" id="PIRSF000349">
    <property type="entry name" value="SODismutase"/>
    <property type="match status" value="1"/>
</dbReference>
<keyword evidence="4 7" id="KW-0560">Oxidoreductase</keyword>
<dbReference type="GO" id="GO:0004784">
    <property type="term" value="F:superoxide dismutase activity"/>
    <property type="evidence" value="ECO:0007669"/>
    <property type="project" value="UniProtKB-EC"/>
</dbReference>
<keyword evidence="5" id="KW-0408">Iron</keyword>
<dbReference type="PROSITE" id="PS00088">
    <property type="entry name" value="SOD_MN"/>
    <property type="match status" value="1"/>
</dbReference>
<dbReference type="InterPro" id="IPR019833">
    <property type="entry name" value="Mn/Fe_SOD_BS"/>
</dbReference>
<reference evidence="10" key="1">
    <citation type="journal article" date="2021" name="PeerJ">
        <title>Extensive microbial diversity within the chicken gut microbiome revealed by metagenomics and culture.</title>
        <authorList>
            <person name="Gilroy R."/>
            <person name="Ravi A."/>
            <person name="Getino M."/>
            <person name="Pursley I."/>
            <person name="Horton D.L."/>
            <person name="Alikhan N.F."/>
            <person name="Baker D."/>
            <person name="Gharbi K."/>
            <person name="Hall N."/>
            <person name="Watson M."/>
            <person name="Adriaenssens E.M."/>
            <person name="Foster-Nyarko E."/>
            <person name="Jarju S."/>
            <person name="Secka A."/>
            <person name="Antonio M."/>
            <person name="Oren A."/>
            <person name="Chaudhuri R.R."/>
            <person name="La Ragione R."/>
            <person name="Hildebrand F."/>
            <person name="Pallen M.J."/>
        </authorList>
    </citation>
    <scope>NUCLEOTIDE SEQUENCE</scope>
    <source>
        <strain evidence="10">ChiHjej12B11-16260</strain>
    </source>
</reference>
<evidence type="ECO:0000256" key="4">
    <source>
        <dbReference type="ARBA" id="ARBA00023002"/>
    </source>
</evidence>
<dbReference type="GO" id="GO:0046872">
    <property type="term" value="F:metal ion binding"/>
    <property type="evidence" value="ECO:0007669"/>
    <property type="project" value="UniProtKB-KW"/>
</dbReference>
<dbReference type="AlphaFoldDB" id="A0A9D1VQ13"/>
<dbReference type="InterPro" id="IPR019832">
    <property type="entry name" value="Mn/Fe_SOD_C"/>
</dbReference>
<feature type="domain" description="Manganese/iron superoxide dismutase C-terminal" evidence="9">
    <location>
        <begin position="90"/>
        <end position="191"/>
    </location>
</feature>
<sequence length="193" mass="22108">MKKYQLPPLPYSDSDLSPVISAETISFHYGKHTQAYIDKLNALIEGTSYETLPLETIVKTSDGALFNNAAQAWNHLFYFASFSPNAHHAPKGRLAAAIEKQWGSFGRFQELFEAEAVNLFGSGWLWLCTDEKGELTILPESNAGTPLLRGLTPLLAFDVWEHAYYIDYRNRRAEYINRLWDIIDWTVIEKRYV</sequence>
<proteinExistence type="inferred from homology"/>
<feature type="binding site" evidence="6">
    <location>
        <position position="75"/>
    </location>
    <ligand>
        <name>Mn(2+)</name>
        <dbReference type="ChEBI" id="CHEBI:29035"/>
    </ligand>
</feature>
<name>A0A9D1VQ13_9BACT</name>
<comment type="catalytic activity">
    <reaction evidence="7">
        <text>2 superoxide + 2 H(+) = H2O2 + O2</text>
        <dbReference type="Rhea" id="RHEA:20696"/>
        <dbReference type="ChEBI" id="CHEBI:15378"/>
        <dbReference type="ChEBI" id="CHEBI:15379"/>
        <dbReference type="ChEBI" id="CHEBI:16240"/>
        <dbReference type="ChEBI" id="CHEBI:18421"/>
        <dbReference type="EC" id="1.15.1.1"/>
    </reaction>
</comment>
<dbReference type="InterPro" id="IPR036324">
    <property type="entry name" value="Mn/Fe_SOD_N_sf"/>
</dbReference>
<dbReference type="Gene3D" id="1.10.287.990">
    <property type="entry name" value="Fe,Mn superoxide dismutase (SOD) domain"/>
    <property type="match status" value="1"/>
</dbReference>
<dbReference type="SUPFAM" id="SSF46609">
    <property type="entry name" value="Fe,Mn superoxide dismutase (SOD), N-terminal domain"/>
    <property type="match status" value="1"/>
</dbReference>
<accession>A0A9D1VQ13</accession>